<proteinExistence type="predicted"/>
<evidence type="ECO:0000256" key="3">
    <source>
        <dbReference type="ARBA" id="ARBA00022989"/>
    </source>
</evidence>
<keyword evidence="4 6" id="KW-0472">Membrane</keyword>
<dbReference type="GeneID" id="110150149"/>
<dbReference type="InterPro" id="IPR031368">
    <property type="entry name" value="SPEM1_N"/>
</dbReference>
<dbReference type="GO" id="GO:0005737">
    <property type="term" value="C:cytoplasm"/>
    <property type="evidence" value="ECO:0007669"/>
    <property type="project" value="TreeGrafter"/>
</dbReference>
<accession>A0A6J0Z3C1</accession>
<evidence type="ECO:0000256" key="4">
    <source>
        <dbReference type="ARBA" id="ARBA00023136"/>
    </source>
</evidence>
<feature type="domain" description="Spermatid maturation protein 1 N-terminal" evidence="7">
    <location>
        <begin position="2"/>
        <end position="67"/>
    </location>
</feature>
<dbReference type="OrthoDB" id="9535405at2759"/>
<feature type="compositionally biased region" description="Polar residues" evidence="5">
    <location>
        <begin position="614"/>
        <end position="626"/>
    </location>
</feature>
<feature type="region of interest" description="Disordered" evidence="5">
    <location>
        <begin position="595"/>
        <end position="785"/>
    </location>
</feature>
<dbReference type="AlphaFoldDB" id="A0A6J0Z3C1"/>
<feature type="compositionally biased region" description="Polar residues" evidence="5">
    <location>
        <begin position="801"/>
        <end position="812"/>
    </location>
</feature>
<evidence type="ECO:0000313" key="9">
    <source>
        <dbReference type="RefSeq" id="XP_020768660.2"/>
    </source>
</evidence>
<keyword evidence="8" id="KW-1185">Reference proteome</keyword>
<dbReference type="Pfam" id="PF15670">
    <property type="entry name" value="Spem1"/>
    <property type="match status" value="1"/>
</dbReference>
<evidence type="ECO:0000256" key="5">
    <source>
        <dbReference type="SAM" id="MobiDB-lite"/>
    </source>
</evidence>
<organism evidence="8 9">
    <name type="scientific">Odocoileus virginianus</name>
    <name type="common">White-tailed deer</name>
    <dbReference type="NCBI Taxonomy" id="9874"/>
    <lineage>
        <taxon>Eukaryota</taxon>
        <taxon>Metazoa</taxon>
        <taxon>Chordata</taxon>
        <taxon>Craniata</taxon>
        <taxon>Vertebrata</taxon>
        <taxon>Euteleostomi</taxon>
        <taxon>Mammalia</taxon>
        <taxon>Eutheria</taxon>
        <taxon>Laurasiatheria</taxon>
        <taxon>Artiodactyla</taxon>
        <taxon>Ruminantia</taxon>
        <taxon>Pecora</taxon>
        <taxon>Cervidae</taxon>
        <taxon>Odocoileinae</taxon>
        <taxon>Odocoileus</taxon>
    </lineage>
</organism>
<feature type="region of interest" description="Disordered" evidence="5">
    <location>
        <begin position="1071"/>
        <end position="1093"/>
    </location>
</feature>
<feature type="region of interest" description="Disordered" evidence="5">
    <location>
        <begin position="169"/>
        <end position="272"/>
    </location>
</feature>
<dbReference type="GO" id="GO:0030317">
    <property type="term" value="P:flagellated sperm motility"/>
    <property type="evidence" value="ECO:0007669"/>
    <property type="project" value="TreeGrafter"/>
</dbReference>
<evidence type="ECO:0000256" key="2">
    <source>
        <dbReference type="ARBA" id="ARBA00022692"/>
    </source>
</evidence>
<dbReference type="RefSeq" id="XP_020768660.2">
    <property type="nucleotide sequence ID" value="XM_020913001.2"/>
</dbReference>
<feature type="compositionally biased region" description="Low complexity" evidence="5">
    <location>
        <begin position="631"/>
        <end position="651"/>
    </location>
</feature>
<name>A0A6J0Z3C1_ODOVR</name>
<dbReference type="PANTHER" id="PTHR34834:SF3">
    <property type="entry name" value="SPEM FAMILY MEMBER 3"/>
    <property type="match status" value="1"/>
</dbReference>
<dbReference type="PANTHER" id="PTHR34834">
    <property type="entry name" value="SPERMATID MATURATION PROTEIN 1"/>
    <property type="match status" value="1"/>
</dbReference>
<keyword evidence="3 6" id="KW-1133">Transmembrane helix</keyword>
<reference evidence="9" key="2">
    <citation type="submission" date="2025-08" db="UniProtKB">
        <authorList>
            <consortium name="RefSeq"/>
        </authorList>
    </citation>
    <scope>IDENTIFICATION</scope>
    <source>
        <tissue evidence="9">Tongue muscle</tissue>
    </source>
</reference>
<feature type="transmembrane region" description="Helical" evidence="6">
    <location>
        <begin position="27"/>
        <end position="48"/>
    </location>
</feature>
<gene>
    <name evidence="9" type="primary">SPEM3</name>
</gene>
<evidence type="ECO:0000256" key="1">
    <source>
        <dbReference type="ARBA" id="ARBA00004167"/>
    </source>
</evidence>
<keyword evidence="2 6" id="KW-0812">Transmembrane</keyword>
<dbReference type="Proteomes" id="UP001652640">
    <property type="component" value="Chromosome 17"/>
</dbReference>
<dbReference type="KEGG" id="ovr:110150149"/>
<dbReference type="GO" id="GO:0016020">
    <property type="term" value="C:membrane"/>
    <property type="evidence" value="ECO:0007669"/>
    <property type="project" value="UniProtKB-SubCell"/>
</dbReference>
<sequence length="1223" mass="132853">MGERTYHGAQVCSGTNPRKCQDLGDSILLILGSFILLNVGINVVTLLWKHLKNSLRTLFRHFFPRDKQSSYAGSHPMCMRCSVDPKNLCSRVPPRFHCRPSFLLGHPNHLDSRIPDTNDEKPSKCCWMPPQCGHAGAPMEVPWGLWKEGLMGAGEDPQITALKAQATFYSKQETSSKFRRMSKVDMVPLRLPQESKTKTTDHNPAQAQTHSPVQSPGHAPAKAQTFSPAHPPEPTPAQTQTHAPIYPPEHAPPQAQTNSLALGPEHNSARVCGPEHTSVYTLDQAPSQGPAQCEDHTLTHTLTHAHLTYTHAQTLTPPPASAPVPPPASIPVPPPTSVPVPPPTSVPAPPPTSAPAPPPTSAPVPPPASTPAATSAPAPTPAPVPMSATTPVPALVMALPTTPVPSIPPSSVLTSIPSALSAFSQGLSTGHVVYDARRVKQNLFHVCAPQNSGYSRKDLDTLSRLQEGHGLVSSGTAEQTLRQCSEDSAKPFTGSVLGYLELGNMEWKLSNDPKDESVQPKTFPYCSFHPYSSEKQNTDSQTPVYPKFLVYSKDAAPYQPCFHVPTCPQNSVGTVPPPCTLSLPLISPRSFVLHQHSNHQKPSTLIQTPKFPPTSKSPQSVLSSQGPIPPQFSTTSQTPNQPQPPELNENLGLNQDHGLQRTPGPSKDTRVSRKPELTPNPNLHMNPGFTQDPGFHKSPGLAQNPGLHRCPGFTQDTGPHKSPGFAQDPGLHKSPGLTQNPGLHKSPGFTQDPGLHKSPGLAQNPGLHKSPGFTQEPYLCKNPSLSQDSDFHKDSVITQDSCSQSLSSTQERSLLRSPYLTQPSGIHKNTPFLQTSDIQRSSGFRHDSGVCRNLEQNQGTVLYRSQELSQKTGLHSIPHPSQDAGCYKSTDNAQDPGVSRSLGFTQDSEPQKSPCFVQDSGINKNSGLTQESGPHKNPGFVQTPGLYKDSGDYNNPGLTHDSGVYRSQDLTQDSDFHKNLGLTQVTEVKRCDVPQDARVYRSPEHCHNPNLHKYPGVTQHPGPQKTQDFIKGSGFVPNPVLHKSLLGTDCVQVLGPLQTPKSFISEKIPRRHDAGQHIPGPSVPPSQTSSPAKAQVVYNDQQTFSEVPMLIELQPPSRRAGSQDWVYRPMDTAPAASQSYRQMSMPPKTNWKPHCPGSGTRVGHVVFDARQRQLGAGRDKCEALSPRRLHREISNNSPEMAKAWGYQCVMRNLEKEGTNVHEE</sequence>
<feature type="compositionally biased region" description="Polar residues" evidence="5">
    <location>
        <begin position="202"/>
        <end position="214"/>
    </location>
</feature>
<dbReference type="GO" id="GO:0007291">
    <property type="term" value="P:sperm individualization"/>
    <property type="evidence" value="ECO:0007669"/>
    <property type="project" value="TreeGrafter"/>
</dbReference>
<reference evidence="8" key="1">
    <citation type="journal article" date="2022" name="J. Hered.">
        <title>A De Novo Chromosome-Level Genome Assembly of the White-Tailed Deer, Odocoileus Virginianus.</title>
        <authorList>
            <person name="London E.W."/>
            <person name="Roca A.L."/>
            <person name="Novakofski J.E."/>
            <person name="Mateus-Pinilla N.E."/>
        </authorList>
    </citation>
    <scope>NUCLEOTIDE SEQUENCE [LARGE SCALE GENOMIC DNA]</scope>
</reference>
<feature type="compositionally biased region" description="Polar residues" evidence="5">
    <location>
        <begin position="920"/>
        <end position="932"/>
    </location>
</feature>
<comment type="subcellular location">
    <subcellularLocation>
        <location evidence="1">Membrane</location>
        <topology evidence="1">Single-pass membrane protein</topology>
    </subcellularLocation>
</comment>
<protein>
    <submittedName>
        <fullName evidence="9">Uncharacterized protein SPEM3 isoform X1</fullName>
    </submittedName>
</protein>
<feature type="region of interest" description="Disordered" evidence="5">
    <location>
        <begin position="801"/>
        <end position="833"/>
    </location>
</feature>
<dbReference type="InParanoid" id="A0A6J0Z3C1"/>
<evidence type="ECO:0000256" key="6">
    <source>
        <dbReference type="SAM" id="Phobius"/>
    </source>
</evidence>
<feature type="region of interest" description="Disordered" evidence="5">
    <location>
        <begin position="313"/>
        <end position="385"/>
    </location>
</feature>
<evidence type="ECO:0000259" key="7">
    <source>
        <dbReference type="Pfam" id="PF15670"/>
    </source>
</evidence>
<evidence type="ECO:0000313" key="8">
    <source>
        <dbReference type="Proteomes" id="UP001652640"/>
    </source>
</evidence>
<feature type="compositionally biased region" description="Pro residues" evidence="5">
    <location>
        <begin position="316"/>
        <end position="369"/>
    </location>
</feature>
<feature type="compositionally biased region" description="Basic and acidic residues" evidence="5">
    <location>
        <begin position="667"/>
        <end position="676"/>
    </location>
</feature>
<feature type="region of interest" description="Disordered" evidence="5">
    <location>
        <begin position="871"/>
        <end position="965"/>
    </location>
</feature>